<evidence type="ECO:0000256" key="1">
    <source>
        <dbReference type="ARBA" id="ARBA00004970"/>
    </source>
</evidence>
<keyword evidence="5 8" id="KW-0378">Hydrolase</keyword>
<reference evidence="10 11" key="1">
    <citation type="submission" date="2021-01" db="EMBL/GenBank/DDBJ databases">
        <title>Whole genome shotgun sequence of Actinoplanes deccanensis NBRC 13994.</title>
        <authorList>
            <person name="Komaki H."/>
            <person name="Tamura T."/>
        </authorList>
    </citation>
    <scope>NUCLEOTIDE SEQUENCE [LARGE SCALE GENOMIC DNA]</scope>
    <source>
        <strain evidence="10 11">NBRC 13994</strain>
    </source>
</reference>
<keyword evidence="6 8" id="KW-0368">Histidine biosynthesis</keyword>
<gene>
    <name evidence="10" type="ORF">Ade02nite_53220</name>
</gene>
<keyword evidence="4 8" id="KW-0028">Amino-acid biosynthesis</keyword>
<evidence type="ECO:0000256" key="4">
    <source>
        <dbReference type="ARBA" id="ARBA00022605"/>
    </source>
</evidence>
<evidence type="ECO:0000256" key="2">
    <source>
        <dbReference type="ARBA" id="ARBA00009152"/>
    </source>
</evidence>
<comment type="caution">
    <text evidence="10">The sequence shown here is derived from an EMBL/GenBank/DDBJ whole genome shotgun (WGS) entry which is preliminary data.</text>
</comment>
<comment type="similarity">
    <text evidence="2 8">Belongs to the PHP hydrolase family. HisK subfamily.</text>
</comment>
<dbReference type="PANTHER" id="PTHR21039">
    <property type="entry name" value="HISTIDINOL PHOSPHATASE-RELATED"/>
    <property type="match status" value="1"/>
</dbReference>
<evidence type="ECO:0000256" key="8">
    <source>
        <dbReference type="RuleBase" id="RU366003"/>
    </source>
</evidence>
<proteinExistence type="inferred from homology"/>
<dbReference type="EC" id="3.1.3.15" evidence="3 8"/>
<evidence type="ECO:0000313" key="10">
    <source>
        <dbReference type="EMBL" id="GID76681.1"/>
    </source>
</evidence>
<feature type="domain" description="PHP" evidence="9">
    <location>
        <begin position="6"/>
        <end position="232"/>
    </location>
</feature>
<dbReference type="Gene3D" id="3.20.20.140">
    <property type="entry name" value="Metal-dependent hydrolases"/>
    <property type="match status" value="1"/>
</dbReference>
<dbReference type="InterPro" id="IPR016195">
    <property type="entry name" value="Pol/histidinol_Pase-like"/>
</dbReference>
<dbReference type="Proteomes" id="UP000609879">
    <property type="component" value="Unassembled WGS sequence"/>
</dbReference>
<protein>
    <recommendedName>
        <fullName evidence="3 8">Histidinol-phosphatase</fullName>
        <shortName evidence="8">HolPase</shortName>
        <ecNumber evidence="3 8">3.1.3.15</ecNumber>
    </recommendedName>
</protein>
<name>A0ABQ3Y9P9_9ACTN</name>
<keyword evidence="11" id="KW-1185">Reference proteome</keyword>
<dbReference type="InterPro" id="IPR004013">
    <property type="entry name" value="PHP_dom"/>
</dbReference>
<evidence type="ECO:0000256" key="7">
    <source>
        <dbReference type="ARBA" id="ARBA00049158"/>
    </source>
</evidence>
<dbReference type="SUPFAM" id="SSF89550">
    <property type="entry name" value="PHP domain-like"/>
    <property type="match status" value="1"/>
</dbReference>
<organism evidence="10 11">
    <name type="scientific">Paractinoplanes deccanensis</name>
    <dbReference type="NCBI Taxonomy" id="113561"/>
    <lineage>
        <taxon>Bacteria</taxon>
        <taxon>Bacillati</taxon>
        <taxon>Actinomycetota</taxon>
        <taxon>Actinomycetes</taxon>
        <taxon>Micromonosporales</taxon>
        <taxon>Micromonosporaceae</taxon>
        <taxon>Paractinoplanes</taxon>
    </lineage>
</organism>
<comment type="catalytic activity">
    <reaction evidence="7 8">
        <text>L-histidinol phosphate + H2O = L-histidinol + phosphate</text>
        <dbReference type="Rhea" id="RHEA:14465"/>
        <dbReference type="ChEBI" id="CHEBI:15377"/>
        <dbReference type="ChEBI" id="CHEBI:43474"/>
        <dbReference type="ChEBI" id="CHEBI:57699"/>
        <dbReference type="ChEBI" id="CHEBI:57980"/>
        <dbReference type="EC" id="3.1.3.15"/>
    </reaction>
</comment>
<evidence type="ECO:0000256" key="3">
    <source>
        <dbReference type="ARBA" id="ARBA00013085"/>
    </source>
</evidence>
<evidence type="ECO:0000256" key="6">
    <source>
        <dbReference type="ARBA" id="ARBA00023102"/>
    </source>
</evidence>
<accession>A0ABQ3Y9P9</accession>
<evidence type="ECO:0000259" key="9">
    <source>
        <dbReference type="Pfam" id="PF02811"/>
    </source>
</evidence>
<dbReference type="RefSeq" id="WP_203769553.1">
    <property type="nucleotide sequence ID" value="NZ_BAAABO010000029.1"/>
</dbReference>
<comment type="pathway">
    <text evidence="1 8">Amino-acid biosynthesis; L-histidine biosynthesis; L-histidine from 5-phospho-alpha-D-ribose 1-diphosphate: step 8/9.</text>
</comment>
<dbReference type="PANTHER" id="PTHR21039:SF0">
    <property type="entry name" value="HISTIDINOL-PHOSPHATASE"/>
    <property type="match status" value="1"/>
</dbReference>
<evidence type="ECO:0000313" key="11">
    <source>
        <dbReference type="Proteomes" id="UP000609879"/>
    </source>
</evidence>
<dbReference type="InterPro" id="IPR010140">
    <property type="entry name" value="Histidinol_P_phosphatase_HisJ"/>
</dbReference>
<dbReference type="EMBL" id="BOMI01000107">
    <property type="protein sequence ID" value="GID76681.1"/>
    <property type="molecule type" value="Genomic_DNA"/>
</dbReference>
<dbReference type="Pfam" id="PF02811">
    <property type="entry name" value="PHP"/>
    <property type="match status" value="1"/>
</dbReference>
<evidence type="ECO:0000256" key="5">
    <source>
        <dbReference type="ARBA" id="ARBA00022801"/>
    </source>
</evidence>
<sequence length="295" mass="32143">MTLPADSHVHSEWSWDAPLGDMAATCERAVRLGLPAIAFTEHLDHTVWQIALDGPYASDHLTATAGPDGVLTPPPFDAAGYLEAIERCRARFPGLRILSGVEIGEPHHHAAACARVLAAGRFERVLGSLHTLPDRGGYAEPWGIYPHRDPAEVMREYLAAVATMVATDAPFTVLAHIDYAVRSWPGRQGPAPFEPGAPGNTAGHFDPAEFEEEFRHALRATAESGRALEINTRIPLHDTILRWWREEGGDAVTFGSDAHLPELVGHGFADAARMAEAHGFRPGRNPYDLWGRGPR</sequence>